<feature type="region of interest" description="Disordered" evidence="1">
    <location>
        <begin position="44"/>
        <end position="86"/>
    </location>
</feature>
<dbReference type="GO" id="GO:0033768">
    <property type="term" value="C:SUMO-targeted ubiquitin ligase complex"/>
    <property type="evidence" value="ECO:0007669"/>
    <property type="project" value="EnsemblFungi"/>
</dbReference>
<proteinExistence type="predicted"/>
<feature type="compositionally biased region" description="Polar residues" evidence="1">
    <location>
        <begin position="208"/>
        <end position="219"/>
    </location>
</feature>
<feature type="compositionally biased region" description="Basic and acidic residues" evidence="1">
    <location>
        <begin position="321"/>
        <end position="332"/>
    </location>
</feature>
<dbReference type="GO" id="GO:0000723">
    <property type="term" value="P:telomere maintenance"/>
    <property type="evidence" value="ECO:0007669"/>
    <property type="project" value="EnsemblFungi"/>
</dbReference>
<dbReference type="GO" id="GO:0004842">
    <property type="term" value="F:ubiquitin-protein transferase activity"/>
    <property type="evidence" value="ECO:0007669"/>
    <property type="project" value="EnsemblFungi"/>
</dbReference>
<dbReference type="GO" id="GO:0000775">
    <property type="term" value="C:chromosome, centromeric region"/>
    <property type="evidence" value="ECO:0007669"/>
    <property type="project" value="EnsemblFungi"/>
</dbReference>
<reference evidence="2 3" key="1">
    <citation type="submission" date="2016-03" db="EMBL/GenBank/DDBJ databases">
        <authorList>
            <person name="Devillers H."/>
        </authorList>
    </citation>
    <scope>NUCLEOTIDE SEQUENCE [LARGE SCALE GENOMIC DNA]</scope>
    <source>
        <strain evidence="2">CBS 10888</strain>
    </source>
</reference>
<name>A0A1G4J8A6_9SACH</name>
<gene>
    <name evidence="2" type="ORF">LADA_0D12310G</name>
</gene>
<keyword evidence="3" id="KW-1185">Reference proteome</keyword>
<dbReference type="AlphaFoldDB" id="A0A1G4J8A6"/>
<accession>A0A1G4J8A6</accession>
<evidence type="ECO:0000256" key="1">
    <source>
        <dbReference type="SAM" id="MobiDB-lite"/>
    </source>
</evidence>
<organism evidence="2 3">
    <name type="scientific">Lachancea dasiensis</name>
    <dbReference type="NCBI Taxonomy" id="1072105"/>
    <lineage>
        <taxon>Eukaryota</taxon>
        <taxon>Fungi</taxon>
        <taxon>Dikarya</taxon>
        <taxon>Ascomycota</taxon>
        <taxon>Saccharomycotina</taxon>
        <taxon>Saccharomycetes</taxon>
        <taxon>Saccharomycetales</taxon>
        <taxon>Saccharomycetaceae</taxon>
        <taxon>Lachancea</taxon>
    </lineage>
</organism>
<feature type="region of interest" description="Disordered" evidence="1">
    <location>
        <begin position="201"/>
        <end position="225"/>
    </location>
</feature>
<dbReference type="GO" id="GO:0032183">
    <property type="term" value="F:SUMO binding"/>
    <property type="evidence" value="ECO:0007669"/>
    <property type="project" value="EnsemblFungi"/>
</dbReference>
<dbReference type="PANTHER" id="PTHR28042:SF1">
    <property type="entry name" value="E3 UBIQUITIN-PROTEIN LIGASE COMPLEX SLX5-SLX8 SUBUNIT SLX5"/>
    <property type="match status" value="1"/>
</dbReference>
<dbReference type="Proteomes" id="UP000190274">
    <property type="component" value="Chromosome D"/>
</dbReference>
<dbReference type="OrthoDB" id="4090114at2759"/>
<feature type="region of interest" description="Disordered" evidence="1">
    <location>
        <begin position="307"/>
        <end position="342"/>
    </location>
</feature>
<evidence type="ECO:0000313" key="2">
    <source>
        <dbReference type="EMBL" id="SCU86106.1"/>
    </source>
</evidence>
<dbReference type="EMBL" id="LT598454">
    <property type="protein sequence ID" value="SCU86106.1"/>
    <property type="molecule type" value="Genomic_DNA"/>
</dbReference>
<dbReference type="GO" id="GO:0006974">
    <property type="term" value="P:DNA damage response"/>
    <property type="evidence" value="ECO:0007669"/>
    <property type="project" value="EnsemblFungi"/>
</dbReference>
<feature type="compositionally biased region" description="Basic and acidic residues" evidence="1">
    <location>
        <begin position="44"/>
        <end position="53"/>
    </location>
</feature>
<protein>
    <submittedName>
        <fullName evidence="2">LADA_0D12310g1_1</fullName>
    </submittedName>
</protein>
<dbReference type="GO" id="GO:0006511">
    <property type="term" value="P:ubiquitin-dependent protein catabolic process"/>
    <property type="evidence" value="ECO:0007669"/>
    <property type="project" value="EnsemblFungi"/>
</dbReference>
<sequence>MDSNECDEHARIRDDDSHSQNDDVIEIESCAEDEVELQQAAELRHSDFRERRNPLGHFTTREPNALRSSTDTRTHHNTHTSDDDEIEVVDERILEDGGPLNPYSEFVDLDREVPIRVAQIRPRPPSATEEDQDIIFVGQNNASSAPGIMLQLPGNERIMTSASPLEQPWRRSFQNHQPRYFNSGRTTSRLLSRTARRAQRLFVHDSDSPGNQSHTSGGNIHNHERANRIRQRLRSSPSAARSTFPISQSDLAARISALPPNVLSVFENEIPEDEAHALLMAADGSEGPGAHELTQLYLLYRRQLPSRRNERGTARPNAQTRHFERTNAHRSDLPPPSERFPDPTLYQPISMRTRMLPNFGHYLGRDMDEARETQSIIEMIQAREELENDNRKRKFMESSKLQQNEFIARATKLPKGYSSSFDTKPSLGISIPGRGKDEIISVVDEEESNDFMEVPACTLCGVELGVGIPEDYKGLSSEDRGVSFEALVAKYHFSCPYRTLLSITDADRDLSRRTYVANCGHMFCGRCFYRLSSMVGQTRSAKRDFKGVSGPSHPDNFAPKRCPAEHCNYLLRAKYRMREIFF</sequence>
<dbReference type="GO" id="GO:0006915">
    <property type="term" value="P:apoptotic process"/>
    <property type="evidence" value="ECO:0007669"/>
    <property type="project" value="EnsemblFungi"/>
</dbReference>
<dbReference type="InterPro" id="IPR038886">
    <property type="entry name" value="E3_SLX5/Rfp1"/>
</dbReference>
<feature type="region of interest" description="Disordered" evidence="1">
    <location>
        <begin position="1"/>
        <end position="22"/>
    </location>
</feature>
<evidence type="ECO:0000313" key="3">
    <source>
        <dbReference type="Proteomes" id="UP000190274"/>
    </source>
</evidence>
<dbReference type="STRING" id="1266660.A0A1G4J8A6"/>
<feature type="compositionally biased region" description="Basic and acidic residues" evidence="1">
    <location>
        <begin position="1"/>
        <end position="21"/>
    </location>
</feature>
<dbReference type="PANTHER" id="PTHR28042">
    <property type="entry name" value="E3 UBIQUITIN-PROTEIN LIGASE COMPLEX SLX5-SLX8 SUBUNIT SLX5"/>
    <property type="match status" value="1"/>
</dbReference>